<evidence type="ECO:0000256" key="3">
    <source>
        <dbReference type="ARBA" id="ARBA00022679"/>
    </source>
</evidence>
<dbReference type="InterPro" id="IPR015421">
    <property type="entry name" value="PyrdxlP-dep_Trfase_major"/>
</dbReference>
<evidence type="ECO:0000256" key="2">
    <source>
        <dbReference type="ARBA" id="ARBA00022490"/>
    </source>
</evidence>
<evidence type="ECO:0000313" key="10">
    <source>
        <dbReference type="Proteomes" id="UP001165422"/>
    </source>
</evidence>
<dbReference type="RefSeq" id="WP_150357090.1">
    <property type="nucleotide sequence ID" value="NZ_JAJJPB010000003.1"/>
</dbReference>
<protein>
    <recommendedName>
        <fullName evidence="8">L-seryl-tRNA(Sec) selenium transferase</fullName>
        <ecNumber evidence="8">2.9.1.1</ecNumber>
    </recommendedName>
    <alternativeName>
        <fullName evidence="8">Selenocysteine synthase</fullName>
        <shortName evidence="8">Sec synthase</shortName>
    </alternativeName>
    <alternativeName>
        <fullName evidence="8">Selenocysteinyl-tRNA(Sec) synthase</fullName>
    </alternativeName>
</protein>
<proteinExistence type="inferred from homology"/>
<dbReference type="NCBIfam" id="TIGR00474">
    <property type="entry name" value="selA"/>
    <property type="match status" value="1"/>
</dbReference>
<keyword evidence="4 8" id="KW-0663">Pyridoxal phosphate</keyword>
<keyword evidence="3 8" id="KW-0808">Transferase</keyword>
<gene>
    <name evidence="8 9" type="primary">selA</name>
    <name evidence="9" type="ORF">LN736_04690</name>
</gene>
<name>A0ABS8N2Z4_9CLOT</name>
<evidence type="ECO:0000256" key="8">
    <source>
        <dbReference type="HAMAP-Rule" id="MF_00423"/>
    </source>
</evidence>
<dbReference type="InterPro" id="IPR018319">
    <property type="entry name" value="SelA-like"/>
</dbReference>
<organism evidence="9 10">
    <name type="scientific">Clostridium aromativorans</name>
    <dbReference type="NCBI Taxonomy" id="2836848"/>
    <lineage>
        <taxon>Bacteria</taxon>
        <taxon>Bacillati</taxon>
        <taxon>Bacillota</taxon>
        <taxon>Clostridia</taxon>
        <taxon>Eubacteriales</taxon>
        <taxon>Clostridiaceae</taxon>
        <taxon>Clostridium</taxon>
    </lineage>
</organism>
<evidence type="ECO:0000256" key="6">
    <source>
        <dbReference type="ARBA" id="ARBA00023266"/>
    </source>
</evidence>
<sequence length="460" mass="51699">MEKNKLLRKLPKIDELLDHEVVKVELADTMRILVMNSLRESIDFYRNLILQEKIEDFSEEEILEKFKRIVDKKKESNFKGLINATGVIIHTNLGRSLLCENALKNVINVSSSYSNLEYNLESGTRGSRYKHVEEIIKRVTGAESSLVVNNNAAAVLLVLNTMCNGKEAVVSRGQLVEIGGSFRIPEVMKFSGSIIVEVGTTNRTHIQDYENAINENTGVFMKVHTSNFKVIGFSAEVSSEDLSELAAEKGIPVIEDIGSGTLIDFSKYGFSHEPTVQESIKSGIDVVTFSGDKMLGGPQAGIIVGKKKYIDKMKKNQLLRALRVDKMTLAALEATLNYYVDEKEAVRNIPTLYMMLSSSENQKSRAQILKEKLEQRVPDFKFTVDSDYSMVGGGSMPEEKIPTYVIRTRSNRISPEEVDRKLRRADIPVIVRIANDEVVMDLRTILDKDFDTLVNEFADL</sequence>
<dbReference type="Gene3D" id="3.90.1150.180">
    <property type="match status" value="1"/>
</dbReference>
<comment type="catalytic activity">
    <reaction evidence="8">
        <text>L-seryl-tRNA(Sec) + selenophosphate + H(+) = L-selenocysteinyl-tRNA(Sec) + phosphate</text>
        <dbReference type="Rhea" id="RHEA:22728"/>
        <dbReference type="Rhea" id="RHEA-COMP:9742"/>
        <dbReference type="Rhea" id="RHEA-COMP:9743"/>
        <dbReference type="ChEBI" id="CHEBI:15378"/>
        <dbReference type="ChEBI" id="CHEBI:16144"/>
        <dbReference type="ChEBI" id="CHEBI:43474"/>
        <dbReference type="ChEBI" id="CHEBI:78533"/>
        <dbReference type="ChEBI" id="CHEBI:78573"/>
        <dbReference type="EC" id="2.9.1.1"/>
    </reaction>
</comment>
<keyword evidence="5 8" id="KW-0648">Protein biosynthesis</keyword>
<dbReference type="GO" id="GO:0004125">
    <property type="term" value="F:L-seryl-tRNA(Sec) selenium transferase activity"/>
    <property type="evidence" value="ECO:0007669"/>
    <property type="project" value="UniProtKB-EC"/>
</dbReference>
<evidence type="ECO:0000256" key="7">
    <source>
        <dbReference type="ARBA" id="ARBA00044507"/>
    </source>
</evidence>
<keyword evidence="10" id="KW-1185">Reference proteome</keyword>
<keyword evidence="2 8" id="KW-0963">Cytoplasm</keyword>
<evidence type="ECO:0000313" key="9">
    <source>
        <dbReference type="EMBL" id="MCC9294167.1"/>
    </source>
</evidence>
<keyword evidence="6 8" id="KW-0711">Selenium</keyword>
<comment type="similarity">
    <text evidence="7 8">Belongs to the SelA family.</text>
</comment>
<dbReference type="EMBL" id="JAJJPB010000003">
    <property type="protein sequence ID" value="MCC9294167.1"/>
    <property type="molecule type" value="Genomic_DNA"/>
</dbReference>
<dbReference type="PANTHER" id="PTHR32328">
    <property type="entry name" value="L-SERYL-TRNA(SEC) SELENIUM TRANSFERASE"/>
    <property type="match status" value="1"/>
</dbReference>
<dbReference type="InterPro" id="IPR004534">
    <property type="entry name" value="SelA_trans"/>
</dbReference>
<comment type="function">
    <text evidence="8">Converts seryl-tRNA(Sec) to selenocysteinyl-tRNA(Sec) required for selenoprotein biosynthesis.</text>
</comment>
<evidence type="ECO:0000256" key="4">
    <source>
        <dbReference type="ARBA" id="ARBA00022898"/>
    </source>
</evidence>
<dbReference type="PANTHER" id="PTHR32328:SF0">
    <property type="entry name" value="L-SERYL-TRNA(SEC) SELENIUM TRANSFERASE"/>
    <property type="match status" value="1"/>
</dbReference>
<reference evidence="9" key="1">
    <citation type="submission" date="2021-11" db="EMBL/GenBank/DDBJ databases">
        <authorList>
            <person name="Qingchun L."/>
            <person name="Dong Z."/>
            <person name="Zongwei Q."/>
            <person name="Jia Z."/>
            <person name="Duotao L."/>
        </authorList>
    </citation>
    <scope>NUCLEOTIDE SEQUENCE</scope>
    <source>
        <strain evidence="9">WLY-B-L2</strain>
    </source>
</reference>
<accession>A0ABS8N2Z4</accession>
<dbReference type="SUPFAM" id="SSF53383">
    <property type="entry name" value="PLP-dependent transferases"/>
    <property type="match status" value="1"/>
</dbReference>
<evidence type="ECO:0000256" key="5">
    <source>
        <dbReference type="ARBA" id="ARBA00022917"/>
    </source>
</evidence>
<dbReference type="InterPro" id="IPR015424">
    <property type="entry name" value="PyrdxlP-dep_Trfase"/>
</dbReference>
<evidence type="ECO:0000256" key="1">
    <source>
        <dbReference type="ARBA" id="ARBA00001933"/>
    </source>
</evidence>
<comment type="pathway">
    <text evidence="8">Aminoacyl-tRNA biosynthesis; selenocysteinyl-tRNA(Sec) biosynthesis; selenocysteinyl-tRNA(Sec) from L-seryl-tRNA(Sec) (bacterial route): step 1/1.</text>
</comment>
<dbReference type="Proteomes" id="UP001165422">
    <property type="component" value="Unassembled WGS sequence"/>
</dbReference>
<dbReference type="Gene3D" id="3.40.640.10">
    <property type="entry name" value="Type I PLP-dependent aspartate aminotransferase-like (Major domain)"/>
    <property type="match status" value="1"/>
</dbReference>
<dbReference type="Pfam" id="PF03841">
    <property type="entry name" value="SelA"/>
    <property type="match status" value="1"/>
</dbReference>
<comment type="cofactor">
    <cofactor evidence="1 8">
        <name>pyridoxal 5'-phosphate</name>
        <dbReference type="ChEBI" id="CHEBI:597326"/>
    </cofactor>
</comment>
<dbReference type="HAMAP" id="MF_00423">
    <property type="entry name" value="SelA"/>
    <property type="match status" value="1"/>
</dbReference>
<comment type="subcellular location">
    <subcellularLocation>
        <location evidence="8">Cytoplasm</location>
    </subcellularLocation>
</comment>
<comment type="caution">
    <text evidence="9">The sequence shown here is derived from an EMBL/GenBank/DDBJ whole genome shotgun (WGS) entry which is preliminary data.</text>
</comment>
<dbReference type="EC" id="2.9.1.1" evidence="8"/>
<feature type="modified residue" description="N6-(pyridoxal phosphate)lysine" evidence="8">
    <location>
        <position position="293"/>
    </location>
</feature>